<gene>
    <name evidence="4" type="ORF">SAMN05421788_101131</name>
</gene>
<dbReference type="OrthoDB" id="662630at2"/>
<dbReference type="Gene3D" id="3.40.50.620">
    <property type="entry name" value="HUPs"/>
    <property type="match status" value="1"/>
</dbReference>
<accession>A0A173MMP2</accession>
<dbReference type="InterPro" id="IPR014729">
    <property type="entry name" value="Rossmann-like_a/b/a_fold"/>
</dbReference>
<dbReference type="Proteomes" id="UP000186917">
    <property type="component" value="Unassembled WGS sequence"/>
</dbReference>
<dbReference type="PANTHER" id="PTHR21342:SF0">
    <property type="entry name" value="BIFUNCTIONAL NMN ADENYLYLTRANSFERASE_NUDIX HYDROLASE"/>
    <property type="match status" value="1"/>
</dbReference>
<keyword evidence="1 4" id="KW-0808">Transferase</keyword>
<organism evidence="4 5">
    <name type="scientific">Filimonas lacunae</name>
    <dbReference type="NCBI Taxonomy" id="477680"/>
    <lineage>
        <taxon>Bacteria</taxon>
        <taxon>Pseudomonadati</taxon>
        <taxon>Bacteroidota</taxon>
        <taxon>Chitinophagia</taxon>
        <taxon>Chitinophagales</taxon>
        <taxon>Chitinophagaceae</taxon>
        <taxon>Filimonas</taxon>
    </lineage>
</organism>
<feature type="domain" description="Cytidyltransferase-like" evidence="3">
    <location>
        <begin position="140"/>
        <end position="194"/>
    </location>
</feature>
<name>A0A173MMP2_9BACT</name>
<protein>
    <submittedName>
        <fullName evidence="4">Nicotinamide-nucleotide adenylyltransferase</fullName>
    </submittedName>
</protein>
<dbReference type="STRING" id="477680.SAMN05421788_101131"/>
<evidence type="ECO:0000256" key="2">
    <source>
        <dbReference type="ARBA" id="ARBA00022695"/>
    </source>
</evidence>
<dbReference type="GO" id="GO:0016779">
    <property type="term" value="F:nucleotidyltransferase activity"/>
    <property type="evidence" value="ECO:0007669"/>
    <property type="project" value="UniProtKB-KW"/>
</dbReference>
<evidence type="ECO:0000259" key="3">
    <source>
        <dbReference type="Pfam" id="PF01467"/>
    </source>
</evidence>
<evidence type="ECO:0000256" key="1">
    <source>
        <dbReference type="ARBA" id="ARBA00022679"/>
    </source>
</evidence>
<dbReference type="InterPro" id="IPR004821">
    <property type="entry name" value="Cyt_trans-like"/>
</dbReference>
<evidence type="ECO:0000313" key="4">
    <source>
        <dbReference type="EMBL" id="SIS59707.1"/>
    </source>
</evidence>
<keyword evidence="5" id="KW-1185">Reference proteome</keyword>
<dbReference type="NCBIfam" id="TIGR00125">
    <property type="entry name" value="cyt_tran_rel"/>
    <property type="match status" value="1"/>
</dbReference>
<dbReference type="EMBL" id="FTOR01000001">
    <property type="protein sequence ID" value="SIS59707.1"/>
    <property type="molecule type" value="Genomic_DNA"/>
</dbReference>
<proteinExistence type="predicted"/>
<dbReference type="RefSeq" id="WP_076374678.1">
    <property type="nucleotide sequence ID" value="NZ_AP017422.1"/>
</dbReference>
<keyword evidence="2 4" id="KW-0548">Nucleotidyltransferase</keyword>
<dbReference type="SUPFAM" id="SSF52374">
    <property type="entry name" value="Nucleotidylyl transferase"/>
    <property type="match status" value="1"/>
</dbReference>
<dbReference type="AlphaFoldDB" id="A0A173MMP2"/>
<dbReference type="Pfam" id="PF01467">
    <property type="entry name" value="CTP_transf_like"/>
    <property type="match status" value="1"/>
</dbReference>
<sequence length="304" mass="34549">MCKRALLAFNWRKLTRAHLNCIQQQALLYDELVLVMPDAAGLSTDNTYSCGQWMTHLHHWLQQHISIPFYLLPIPGKGVEPVLSWLRWRILCPAFQQVITDETTWHAQMETVLRTPVTVIEAGNDVLPVTAALPCRRGLFITRAQPFHNGHLAYIQQMQQEVDELIVVIAMANRSHQQHDIATGGERLAMVKPVLQQVAPGRYYLVALPYSDFAMENLYELEYLLPAFDTVYTVNPSVIVMAQTAGYATKGLDARITVSSTLIRNCMIQHQPYAGYVPQSVHDYIEQQGIAARLRQLQEKENRG</sequence>
<dbReference type="PANTHER" id="PTHR21342">
    <property type="entry name" value="PHOSPHOPANTETHEINE ADENYLYLTRANSFERASE"/>
    <property type="match status" value="1"/>
</dbReference>
<reference evidence="5" key="1">
    <citation type="submission" date="2017-01" db="EMBL/GenBank/DDBJ databases">
        <authorList>
            <person name="Varghese N."/>
            <person name="Submissions S."/>
        </authorList>
    </citation>
    <scope>NUCLEOTIDE SEQUENCE [LARGE SCALE GENOMIC DNA]</scope>
    <source>
        <strain evidence="5">DSM 21054</strain>
    </source>
</reference>
<dbReference type="KEGG" id="fln:FLA_4718"/>
<evidence type="ECO:0000313" key="5">
    <source>
        <dbReference type="Proteomes" id="UP000186917"/>
    </source>
</evidence>